<dbReference type="InterPro" id="IPR032698">
    <property type="entry name" value="SirB1_N"/>
</dbReference>
<dbReference type="RefSeq" id="WP_390322843.1">
    <property type="nucleotide sequence ID" value="NZ_JBHRTP010000025.1"/>
</dbReference>
<dbReference type="PANTHER" id="PTHR31350:SF21">
    <property type="entry name" value="F-BOX ONLY PROTEIN 21"/>
    <property type="match status" value="1"/>
</dbReference>
<protein>
    <submittedName>
        <fullName evidence="3">SirB1 family protein</fullName>
    </submittedName>
</protein>
<name>A0ABV7F369_9BURK</name>
<sequence length="278" mass="31171">MIKPLDYFSALVRQDDAIPLFEAALAIAQDSDPLLDLAAVQAEVDALGAKLRQRLAPDASAVARLRMLNQFFFRELGFGGNVNHYYDPHNSYLQRVLATRRGIPISLAVLYMELAQHVDLDIKGIGFPGHFLMKLSVPSGDIIIDPLNGSSLSREELEDRLEPFLAQHADSTPIPLAVHLQTATPRAILARMLHNLKTIFMTQEMWQRLLEIQQRLVILLPDAVGERRDRGLAYAHLECPHAALDDLESYLAQRPNADDAAVLRDMLPMLRDASRRLN</sequence>
<evidence type="ECO:0000259" key="2">
    <source>
        <dbReference type="Pfam" id="PF13369"/>
    </source>
</evidence>
<reference evidence="4" key="1">
    <citation type="journal article" date="2019" name="Int. J. Syst. Evol. Microbiol.">
        <title>The Global Catalogue of Microorganisms (GCM) 10K type strain sequencing project: providing services to taxonomists for standard genome sequencing and annotation.</title>
        <authorList>
            <consortium name="The Broad Institute Genomics Platform"/>
            <consortium name="The Broad Institute Genome Sequencing Center for Infectious Disease"/>
            <person name="Wu L."/>
            <person name="Ma J."/>
        </authorList>
    </citation>
    <scope>NUCLEOTIDE SEQUENCE [LARGE SCALE GENOMIC DNA]</scope>
    <source>
        <strain evidence="4">KCTC 42986</strain>
    </source>
</reference>
<evidence type="ECO:0000313" key="3">
    <source>
        <dbReference type="EMBL" id="MFC3108287.1"/>
    </source>
</evidence>
<evidence type="ECO:0000256" key="1">
    <source>
        <dbReference type="ARBA" id="ARBA00007100"/>
    </source>
</evidence>
<evidence type="ECO:0000313" key="4">
    <source>
        <dbReference type="Proteomes" id="UP001595530"/>
    </source>
</evidence>
<organism evidence="3 4">
    <name type="scientific">Undibacterium arcticum</name>
    <dbReference type="NCBI Taxonomy" id="1762892"/>
    <lineage>
        <taxon>Bacteria</taxon>
        <taxon>Pseudomonadati</taxon>
        <taxon>Pseudomonadota</taxon>
        <taxon>Betaproteobacteria</taxon>
        <taxon>Burkholderiales</taxon>
        <taxon>Oxalobacteraceae</taxon>
        <taxon>Undibacterium</taxon>
    </lineage>
</organism>
<keyword evidence="4" id="KW-1185">Reference proteome</keyword>
<accession>A0ABV7F369</accession>
<proteinExistence type="inferred from homology"/>
<dbReference type="Pfam" id="PF13371">
    <property type="entry name" value="TPR_9"/>
    <property type="match status" value="1"/>
</dbReference>
<dbReference type="Pfam" id="PF13369">
    <property type="entry name" value="Transglut_core2"/>
    <property type="match status" value="1"/>
</dbReference>
<feature type="domain" description="Protein SirB1 N-terminal" evidence="2">
    <location>
        <begin position="39"/>
        <end position="193"/>
    </location>
</feature>
<gene>
    <name evidence="3" type="ORF">ACFOFO_09995</name>
</gene>
<dbReference type="PANTHER" id="PTHR31350">
    <property type="entry name" value="SI:DKEY-261L7.2"/>
    <property type="match status" value="1"/>
</dbReference>
<dbReference type="EMBL" id="JBHRTP010000025">
    <property type="protein sequence ID" value="MFC3108287.1"/>
    <property type="molecule type" value="Genomic_DNA"/>
</dbReference>
<comment type="similarity">
    <text evidence="1">Belongs to the UPF0162 family.</text>
</comment>
<comment type="caution">
    <text evidence="3">The sequence shown here is derived from an EMBL/GenBank/DDBJ whole genome shotgun (WGS) entry which is preliminary data.</text>
</comment>
<dbReference type="Proteomes" id="UP001595530">
    <property type="component" value="Unassembled WGS sequence"/>
</dbReference>